<protein>
    <recommendedName>
        <fullName evidence="6">3'-5' exonuclease domain-containing protein</fullName>
    </recommendedName>
</protein>
<dbReference type="GO" id="GO:0008408">
    <property type="term" value="F:3'-5' exonuclease activity"/>
    <property type="evidence" value="ECO:0007669"/>
    <property type="project" value="TreeGrafter"/>
</dbReference>
<organism evidence="4 5">
    <name type="scientific">Lolium multiflorum</name>
    <name type="common">Italian ryegrass</name>
    <name type="synonym">Lolium perenne subsp. multiflorum</name>
    <dbReference type="NCBI Taxonomy" id="4521"/>
    <lineage>
        <taxon>Eukaryota</taxon>
        <taxon>Viridiplantae</taxon>
        <taxon>Streptophyta</taxon>
        <taxon>Embryophyta</taxon>
        <taxon>Tracheophyta</taxon>
        <taxon>Spermatophyta</taxon>
        <taxon>Magnoliopsida</taxon>
        <taxon>Liliopsida</taxon>
        <taxon>Poales</taxon>
        <taxon>Poaceae</taxon>
        <taxon>BOP clade</taxon>
        <taxon>Pooideae</taxon>
        <taxon>Poodae</taxon>
        <taxon>Poeae</taxon>
        <taxon>Poeae Chloroplast Group 2 (Poeae type)</taxon>
        <taxon>Loliodinae</taxon>
        <taxon>Loliinae</taxon>
        <taxon>Lolium</taxon>
    </lineage>
</organism>
<accession>A0AAD8SIE5</accession>
<proteinExistence type="predicted"/>
<evidence type="ECO:0008006" key="6">
    <source>
        <dbReference type="Google" id="ProtNLM"/>
    </source>
</evidence>
<keyword evidence="2" id="KW-0378">Hydrolase</keyword>
<dbReference type="GO" id="GO:0005737">
    <property type="term" value="C:cytoplasm"/>
    <property type="evidence" value="ECO:0007669"/>
    <property type="project" value="TreeGrafter"/>
</dbReference>
<feature type="region of interest" description="Disordered" evidence="3">
    <location>
        <begin position="349"/>
        <end position="401"/>
    </location>
</feature>
<dbReference type="InterPro" id="IPR051132">
    <property type="entry name" value="3-5_Exonuclease_domain"/>
</dbReference>
<dbReference type="PANTHER" id="PTHR13620">
    <property type="entry name" value="3-5 EXONUCLEASE"/>
    <property type="match status" value="1"/>
</dbReference>
<evidence type="ECO:0000313" key="5">
    <source>
        <dbReference type="Proteomes" id="UP001231189"/>
    </source>
</evidence>
<dbReference type="Proteomes" id="UP001231189">
    <property type="component" value="Unassembled WGS sequence"/>
</dbReference>
<name>A0AAD8SIE5_LOLMU</name>
<dbReference type="Gene3D" id="3.30.420.10">
    <property type="entry name" value="Ribonuclease H-like superfamily/Ribonuclease H"/>
    <property type="match status" value="1"/>
</dbReference>
<sequence length="475" mass="53777">MEQLTCAPAPRSRVYYLTAEGMHFKITVTPRASRVKRWIRAVNRDFLDAAPIKRVGLDCEFTNPREGNQHATVLQLSVATENLVFQIWWADEVPQFLKDFLQEKTNRFCGAAISKDVEMLSSYGIDITSAFDLQNIIPKPTKNLIPSLYDEDIPATTPLPPSLQDEDDAAVKLKYEDEASIARGGEEQLDKKMDVKLDIELDMKTSHGCAREEREEYARREDAAQAGARPGQTGRAAGPPGPSPGLTGSHADQPVQTGPRLCQSDDIHDAKIVNQKDKDAADLMTWRDYEALRNEMRREFRTQDDELRGSIQEISQKLDATNETVTTMTDQMMDIQRSLQAFQLAVENLTQQQQQEDEDPEIQDEARGVGRGVGRGNRGRGFVELGARRVPPQQHDDGLGKPKFFIPKFEGGADVEEYLTWELKIEKLWRLHDYTEDRKVKLTSSEFDGYALRWWDGVTRARPEDNELPVLTGAR</sequence>
<dbReference type="GO" id="GO:0005634">
    <property type="term" value="C:nucleus"/>
    <property type="evidence" value="ECO:0007669"/>
    <property type="project" value="TreeGrafter"/>
</dbReference>
<evidence type="ECO:0000256" key="3">
    <source>
        <dbReference type="SAM" id="MobiDB-lite"/>
    </source>
</evidence>
<keyword evidence="5" id="KW-1185">Reference proteome</keyword>
<evidence type="ECO:0000313" key="4">
    <source>
        <dbReference type="EMBL" id="KAK1651853.1"/>
    </source>
</evidence>
<dbReference type="AlphaFoldDB" id="A0AAD8SIE5"/>
<gene>
    <name evidence="4" type="ORF">QYE76_069658</name>
</gene>
<feature type="compositionally biased region" description="Basic and acidic residues" evidence="3">
    <location>
        <begin position="263"/>
        <end position="273"/>
    </location>
</feature>
<dbReference type="PANTHER" id="PTHR13620:SF122">
    <property type="entry name" value="3'-5' EXONUCLEASE DOMAIN-CONTAINING PROTEIN"/>
    <property type="match status" value="1"/>
</dbReference>
<dbReference type="GO" id="GO:0003676">
    <property type="term" value="F:nucleic acid binding"/>
    <property type="evidence" value="ECO:0007669"/>
    <property type="project" value="InterPro"/>
</dbReference>
<feature type="region of interest" description="Disordered" evidence="3">
    <location>
        <begin position="206"/>
        <end position="273"/>
    </location>
</feature>
<dbReference type="SUPFAM" id="SSF53098">
    <property type="entry name" value="Ribonuclease H-like"/>
    <property type="match status" value="1"/>
</dbReference>
<dbReference type="EMBL" id="JAUUTY010000004">
    <property type="protein sequence ID" value="KAK1651853.1"/>
    <property type="molecule type" value="Genomic_DNA"/>
</dbReference>
<comment type="caution">
    <text evidence="4">The sequence shown here is derived from an EMBL/GenBank/DDBJ whole genome shotgun (WGS) entry which is preliminary data.</text>
</comment>
<evidence type="ECO:0000256" key="1">
    <source>
        <dbReference type="ARBA" id="ARBA00022722"/>
    </source>
</evidence>
<reference evidence="4" key="1">
    <citation type="submission" date="2023-07" db="EMBL/GenBank/DDBJ databases">
        <title>A chromosome-level genome assembly of Lolium multiflorum.</title>
        <authorList>
            <person name="Chen Y."/>
            <person name="Copetti D."/>
            <person name="Kolliker R."/>
            <person name="Studer B."/>
        </authorList>
    </citation>
    <scope>NUCLEOTIDE SEQUENCE</scope>
    <source>
        <strain evidence="4">02402/16</strain>
        <tissue evidence="4">Leaf</tissue>
    </source>
</reference>
<dbReference type="InterPro" id="IPR036397">
    <property type="entry name" value="RNaseH_sf"/>
</dbReference>
<feature type="compositionally biased region" description="Low complexity" evidence="3">
    <location>
        <begin position="233"/>
        <end position="249"/>
    </location>
</feature>
<keyword evidence="1" id="KW-0540">Nuclease</keyword>
<evidence type="ECO:0000256" key="2">
    <source>
        <dbReference type="ARBA" id="ARBA00022801"/>
    </source>
</evidence>
<dbReference type="InterPro" id="IPR012337">
    <property type="entry name" value="RNaseH-like_sf"/>
</dbReference>
<feature type="compositionally biased region" description="Basic and acidic residues" evidence="3">
    <location>
        <begin position="206"/>
        <end position="223"/>
    </location>
</feature>